<organism evidence="2 3">
    <name type="scientific">Citrus clementina</name>
    <name type="common">Clementine</name>
    <name type="synonym">Citrus deliciosa x Citrus sinensis</name>
    <dbReference type="NCBI Taxonomy" id="85681"/>
    <lineage>
        <taxon>Eukaryota</taxon>
        <taxon>Viridiplantae</taxon>
        <taxon>Streptophyta</taxon>
        <taxon>Embryophyta</taxon>
        <taxon>Tracheophyta</taxon>
        <taxon>Spermatophyta</taxon>
        <taxon>Magnoliopsida</taxon>
        <taxon>eudicotyledons</taxon>
        <taxon>Gunneridae</taxon>
        <taxon>Pentapetalae</taxon>
        <taxon>rosids</taxon>
        <taxon>malvids</taxon>
        <taxon>Sapindales</taxon>
        <taxon>Rutaceae</taxon>
        <taxon>Aurantioideae</taxon>
        <taxon>Citrus</taxon>
    </lineage>
</organism>
<evidence type="ECO:0000256" key="1">
    <source>
        <dbReference type="SAM" id="MobiDB-lite"/>
    </source>
</evidence>
<dbReference type="GO" id="GO:0010029">
    <property type="term" value="P:regulation of seed germination"/>
    <property type="evidence" value="ECO:0007669"/>
    <property type="project" value="EnsemblPlants"/>
</dbReference>
<reference evidence="2 3" key="1">
    <citation type="submission" date="2013-10" db="EMBL/GenBank/DDBJ databases">
        <authorList>
            <consortium name="International Citrus Genome Consortium"/>
            <person name="Jenkins J."/>
            <person name="Schmutz J."/>
            <person name="Prochnik S."/>
            <person name="Rokhsar D."/>
            <person name="Gmitter F."/>
            <person name="Ollitrault P."/>
            <person name="Machado M."/>
            <person name="Talon M."/>
            <person name="Wincker P."/>
            <person name="Jaillon O."/>
            <person name="Morgante M."/>
        </authorList>
    </citation>
    <scope>NUCLEOTIDE SEQUENCE</scope>
    <source>
        <strain evidence="3">cv. Clemenules</strain>
    </source>
</reference>
<dbReference type="FunCoup" id="V4U011">
    <property type="interactions" value="2"/>
</dbReference>
<proteinExistence type="predicted"/>
<feature type="compositionally biased region" description="Acidic residues" evidence="1">
    <location>
        <begin position="297"/>
        <end position="323"/>
    </location>
</feature>
<protein>
    <recommendedName>
        <fullName evidence="4">EID1-like F-box protein 3</fullName>
    </recommendedName>
</protein>
<accession>V4U011</accession>
<feature type="region of interest" description="Disordered" evidence="1">
    <location>
        <begin position="297"/>
        <end position="328"/>
    </location>
</feature>
<evidence type="ECO:0000313" key="3">
    <source>
        <dbReference type="Proteomes" id="UP000030687"/>
    </source>
</evidence>
<dbReference type="PANTHER" id="PTHR31348">
    <property type="entry name" value="EID1-LIKE F-BOX PROTEIN 2-RELATED"/>
    <property type="match status" value="1"/>
</dbReference>
<dbReference type="PANTHER" id="PTHR31348:SF3">
    <property type="entry name" value="EID1-LIKE F-BOX PROTEIN 3"/>
    <property type="match status" value="1"/>
</dbReference>
<dbReference type="Proteomes" id="UP000030687">
    <property type="component" value="Unassembled WGS sequence"/>
</dbReference>
<gene>
    <name evidence="2" type="ORF">CICLE_v10020962mg</name>
</gene>
<name>V4U011_CITCL</name>
<dbReference type="GO" id="GO:0010228">
    <property type="term" value="P:vegetative to reproductive phase transition of meristem"/>
    <property type="evidence" value="ECO:0007669"/>
    <property type="project" value="EnsemblPlants"/>
</dbReference>
<dbReference type="Gramene" id="ESR57370">
    <property type="protein sequence ID" value="ESR57370"/>
    <property type="gene ID" value="CICLE_v10020962mg"/>
</dbReference>
<dbReference type="AlphaFoldDB" id="V4U011"/>
<dbReference type="EMBL" id="KI536661">
    <property type="protein sequence ID" value="ESR57370.1"/>
    <property type="molecule type" value="Genomic_DNA"/>
</dbReference>
<evidence type="ECO:0000313" key="2">
    <source>
        <dbReference type="EMBL" id="ESR57370.1"/>
    </source>
</evidence>
<feature type="compositionally biased region" description="Low complexity" evidence="1">
    <location>
        <begin position="33"/>
        <end position="47"/>
    </location>
</feature>
<dbReference type="STRING" id="85681.V4U011"/>
<feature type="region of interest" description="Disordered" evidence="1">
    <location>
        <begin position="27"/>
        <end position="69"/>
    </location>
</feature>
<evidence type="ECO:0008006" key="4">
    <source>
        <dbReference type="Google" id="ProtNLM"/>
    </source>
</evidence>
<dbReference type="InterPro" id="IPR040267">
    <property type="entry name" value="EID1-like"/>
</dbReference>
<dbReference type="GO" id="GO:0009414">
    <property type="term" value="P:response to water deprivation"/>
    <property type="evidence" value="ECO:0007669"/>
    <property type="project" value="EnsemblPlants"/>
</dbReference>
<dbReference type="GO" id="GO:0005634">
    <property type="term" value="C:nucleus"/>
    <property type="evidence" value="ECO:0007669"/>
    <property type="project" value="EnsemblPlants"/>
</dbReference>
<dbReference type="OMA" id="YCCGCES"/>
<dbReference type="KEGG" id="cic:CICLE_v10020962mg"/>
<dbReference type="GO" id="GO:0009738">
    <property type="term" value="P:abscisic acid-activated signaling pathway"/>
    <property type="evidence" value="ECO:0007669"/>
    <property type="project" value="EnsemblPlants"/>
</dbReference>
<dbReference type="InParanoid" id="V4U011"/>
<dbReference type="GO" id="GO:0009651">
    <property type="term" value="P:response to salt stress"/>
    <property type="evidence" value="ECO:0007669"/>
    <property type="project" value="EnsemblPlants"/>
</dbReference>
<keyword evidence="3" id="KW-1185">Reference proteome</keyword>
<dbReference type="eggNOG" id="KOG1571">
    <property type="taxonomic scope" value="Eukaryota"/>
</dbReference>
<sequence>MTRGARSPYSPIADAIPRFSFTTSLQYKTDTRPAPSTQTQSLSSALSPMSGNANKRLRPNPPSQVPESGDSGIFNERILLLVFESVGWDLHMLCLTASLDRKLRAIAERLLWRKLCECRAPRMIETLANGAPNGRINGGWHALAKLMFHCCGCESTRNFKVSKASPAHFVQASRFSKTSGRSFLTKKCRGDLLYVSDPCEHPMGNKEDDLGIFRGVFRGFLKSTTRACLIRRRVELEERVKCPYCGARVWSMTAARLVPKSAARRLGSHDGGLEYFVCINGHLHGSCWLVPLSSEEDACDEDDDEDGEDGEDGGDDPDGAYDLDDNHEHRTVIKCEPHVAFSGV</sequence>